<feature type="domain" description="Mutator-like transposase" evidence="2">
    <location>
        <begin position="179"/>
        <end position="324"/>
    </location>
</feature>
<dbReference type="InterPro" id="IPR049012">
    <property type="entry name" value="Mutator_transp_dom"/>
</dbReference>
<keyword evidence="4" id="KW-1185">Reference proteome</keyword>
<evidence type="ECO:0000259" key="2">
    <source>
        <dbReference type="Pfam" id="PF20700"/>
    </source>
</evidence>
<feature type="domain" description="Mutator-like transposase" evidence="2">
    <location>
        <begin position="74"/>
        <end position="165"/>
    </location>
</feature>
<organism evidence="3 4">
    <name type="scientific">Dryococelus australis</name>
    <dbReference type="NCBI Taxonomy" id="614101"/>
    <lineage>
        <taxon>Eukaryota</taxon>
        <taxon>Metazoa</taxon>
        <taxon>Ecdysozoa</taxon>
        <taxon>Arthropoda</taxon>
        <taxon>Hexapoda</taxon>
        <taxon>Insecta</taxon>
        <taxon>Pterygota</taxon>
        <taxon>Neoptera</taxon>
        <taxon>Polyneoptera</taxon>
        <taxon>Phasmatodea</taxon>
        <taxon>Verophasmatodea</taxon>
        <taxon>Anareolatae</taxon>
        <taxon>Phasmatidae</taxon>
        <taxon>Eurycanthinae</taxon>
        <taxon>Dryococelus</taxon>
    </lineage>
</organism>
<proteinExistence type="predicted"/>
<comment type="caution">
    <text evidence="3">The sequence shown here is derived from an EMBL/GenBank/DDBJ whole genome shotgun (WGS) entry which is preliminary data.</text>
</comment>
<evidence type="ECO:0000256" key="1">
    <source>
        <dbReference type="SAM" id="MobiDB-lite"/>
    </source>
</evidence>
<accession>A0ABQ9GXA2</accession>
<sequence>MTRMTGVFMKRKFRGNGNHAGSLDSASKTKLSNSDDAYSSVEHGNCDLFYILVDFSILETIFSDYLCCNLCGEPVTLKEELSARSGLATKSIVLCVNFNFSNPFYISKKRKGDLFESDVRFVYGMRAIGKGPTAAKLLSGILNLPQPPSKMNKYTEIIGTAVETHLTVLGRSVAAPQKTLATVTSVDSGKVLDSEVLTKHCLECNFPTEQHKCDKNYEGASGGMEAAAAVKIWNRSEKDRNVCYTEFLGDGGSKTHEKENGYQAEKAGAVIERKKLSDSKTIYVRLSDTTIDQLQIYYGRLSDTTIDQLQIYYGTAIRSNTNNLGNWSVNDAVISFNEGNFGRVKVIEELDISTGPNAVKTFKFLDKVRIQKLQRAAELSTKKARVHKRTRLLKENEEMELVPAYGRGCHWKKNSDGENVALQRSSIFLIALPYPTALAPRSGLITAHFSGVAVLYRCREPRPVLNGFSKNPVPECACADLATQPVAILHRAGMSRAESTAGIVKYFRAVLLHLHAGIGHYQLQDAIPTFGWNDFWEPWKTEIKMKAGTFVIQKRALLALGSPKCESVVHRRPLDVFNCRPTESRLEFLSDRYSESDERHAKLHLGGIISAWVHGRTDRPRAKISITSSWEVLGNWKTACNYVRGETHSALLSVPFSQGSALENAWGRRQGEATLKLPSLTPRFPLRLFGNKSFSSQSAASSRLSQAGHERNPEGAPATPLGMTCVGNPPPPPVALTTQNEEPRERCLEATSSKHAFFFVTGLRENPPLLPRIRTQNISDKELTIVADLPGRSLLVRHRCGVREALGSNPGQDMGKSSSVCCILDSNKCFRTSVFKSEFTAAAVGQKLKQNHQMSKLPAAVQCVTMVLNISTAAVKKVTS</sequence>
<feature type="region of interest" description="Disordered" evidence="1">
    <location>
        <begin position="699"/>
        <end position="719"/>
    </location>
</feature>
<evidence type="ECO:0000313" key="3">
    <source>
        <dbReference type="EMBL" id="KAJ8876629.1"/>
    </source>
</evidence>
<dbReference type="EMBL" id="JARBHB010000008">
    <property type="protein sequence ID" value="KAJ8876629.1"/>
    <property type="molecule type" value="Genomic_DNA"/>
</dbReference>
<reference evidence="3 4" key="1">
    <citation type="submission" date="2023-02" db="EMBL/GenBank/DDBJ databases">
        <title>LHISI_Scaffold_Assembly.</title>
        <authorList>
            <person name="Stuart O.P."/>
            <person name="Cleave R."/>
            <person name="Magrath M.J.L."/>
            <person name="Mikheyev A.S."/>
        </authorList>
    </citation>
    <scope>NUCLEOTIDE SEQUENCE [LARGE SCALE GENOMIC DNA]</scope>
    <source>
        <strain evidence="3">Daus_M_001</strain>
        <tissue evidence="3">Leg muscle</tissue>
    </source>
</reference>
<evidence type="ECO:0000313" key="4">
    <source>
        <dbReference type="Proteomes" id="UP001159363"/>
    </source>
</evidence>
<dbReference type="Pfam" id="PF20700">
    <property type="entry name" value="Mutator"/>
    <property type="match status" value="2"/>
</dbReference>
<gene>
    <name evidence="3" type="ORF">PR048_021074</name>
</gene>
<protein>
    <recommendedName>
        <fullName evidence="2">Mutator-like transposase domain-containing protein</fullName>
    </recommendedName>
</protein>
<name>A0ABQ9GXA2_9NEOP</name>
<dbReference type="Proteomes" id="UP001159363">
    <property type="component" value="Chromosome 7"/>
</dbReference>